<dbReference type="RefSeq" id="WP_137329112.1">
    <property type="nucleotide sequence ID" value="NZ_CP040058.1"/>
</dbReference>
<evidence type="ECO:0000313" key="1">
    <source>
        <dbReference type="EMBL" id="QCP35797.1"/>
    </source>
</evidence>
<dbReference type="EMBL" id="CP040058">
    <property type="protein sequence ID" value="QCP35797.1"/>
    <property type="molecule type" value="Genomic_DNA"/>
</dbReference>
<dbReference type="AlphaFoldDB" id="A0A4P8IGB9"/>
<protein>
    <submittedName>
        <fullName evidence="1">Uncharacterized protein</fullName>
    </submittedName>
</protein>
<evidence type="ECO:0000313" key="2">
    <source>
        <dbReference type="Proteomes" id="UP000298653"/>
    </source>
</evidence>
<dbReference type="OrthoDB" id="2085859at2"/>
<dbReference type="Proteomes" id="UP000298653">
    <property type="component" value="Chromosome"/>
</dbReference>
<proteinExistence type="predicted"/>
<keyword evidence="2" id="KW-1185">Reference proteome</keyword>
<gene>
    <name evidence="1" type="ORF">AR1Y2_2343</name>
</gene>
<sequence>MKVAEKVYISEILTITKAKLIKRIVKGKSIPSLYCITLPLGNVGILEVYEYRELLKDYYQDKEVTVVGCAVSKQDAFVMVRRIVEEIKQQGCLLQVPEFFEEE</sequence>
<accession>A0A4P8IGB9</accession>
<organism evidence="1 2">
    <name type="scientific">Anaerostipes rhamnosivorans</name>
    <dbReference type="NCBI Taxonomy" id="1229621"/>
    <lineage>
        <taxon>Bacteria</taxon>
        <taxon>Bacillati</taxon>
        <taxon>Bacillota</taxon>
        <taxon>Clostridia</taxon>
        <taxon>Lachnospirales</taxon>
        <taxon>Lachnospiraceae</taxon>
        <taxon>Anaerostipes</taxon>
    </lineage>
</organism>
<dbReference type="KEGG" id="arf:AR1Y2_2343"/>
<name>A0A4P8IGB9_9FIRM</name>
<reference evidence="1 2" key="1">
    <citation type="submission" date="2019-05" db="EMBL/GenBank/DDBJ databases">
        <title>Complete genome sequencing of Anaerostipes rhamnosivorans.</title>
        <authorList>
            <person name="Bui T.P.N."/>
            <person name="de Vos W.M."/>
        </authorList>
    </citation>
    <scope>NUCLEOTIDE SEQUENCE [LARGE SCALE GENOMIC DNA]</scope>
    <source>
        <strain evidence="1 2">1y2</strain>
    </source>
</reference>